<keyword evidence="3" id="KW-1133">Transmembrane helix</keyword>
<reference evidence="4" key="1">
    <citation type="journal article" date="2014" name="Int. J. Syst. Evol. Microbiol.">
        <title>Complete genome sequence of Corynebacterium casei LMG S-19264T (=DSM 44701T), isolated from a smear-ripened cheese.</title>
        <authorList>
            <consortium name="US DOE Joint Genome Institute (JGI-PGF)"/>
            <person name="Walter F."/>
            <person name="Albersmeier A."/>
            <person name="Kalinowski J."/>
            <person name="Ruckert C."/>
        </authorList>
    </citation>
    <scope>NUCLEOTIDE SEQUENCE</scope>
    <source>
        <strain evidence="4">CGMCC 1.12408</strain>
    </source>
</reference>
<keyword evidence="5" id="KW-1185">Reference proteome</keyword>
<organism evidence="4 5">
    <name type="scientific">Ornithinibacillus halotolerans</name>
    <dbReference type="NCBI Taxonomy" id="1274357"/>
    <lineage>
        <taxon>Bacteria</taxon>
        <taxon>Bacillati</taxon>
        <taxon>Bacillota</taxon>
        <taxon>Bacilli</taxon>
        <taxon>Bacillales</taxon>
        <taxon>Bacillaceae</taxon>
        <taxon>Ornithinibacillus</taxon>
    </lineage>
</organism>
<proteinExistence type="predicted"/>
<protein>
    <submittedName>
        <fullName evidence="4">Uncharacterized protein</fullName>
    </submittedName>
</protein>
<keyword evidence="1" id="KW-0175">Coiled coil</keyword>
<name>A0A916RMJ4_9BACI</name>
<accession>A0A916RMJ4</accession>
<evidence type="ECO:0000256" key="2">
    <source>
        <dbReference type="SAM" id="MobiDB-lite"/>
    </source>
</evidence>
<evidence type="ECO:0000256" key="1">
    <source>
        <dbReference type="SAM" id="Coils"/>
    </source>
</evidence>
<gene>
    <name evidence="4" type="ORF">GCM10008025_03510</name>
</gene>
<feature type="region of interest" description="Disordered" evidence="2">
    <location>
        <begin position="109"/>
        <end position="129"/>
    </location>
</feature>
<keyword evidence="3" id="KW-0812">Transmembrane</keyword>
<evidence type="ECO:0000256" key="3">
    <source>
        <dbReference type="SAM" id="Phobius"/>
    </source>
</evidence>
<dbReference type="EMBL" id="BMEY01000001">
    <property type="protein sequence ID" value="GGA62786.1"/>
    <property type="molecule type" value="Genomic_DNA"/>
</dbReference>
<dbReference type="AlphaFoldDB" id="A0A916RMJ4"/>
<comment type="caution">
    <text evidence="4">The sequence shown here is derived from an EMBL/GenBank/DDBJ whole genome shotgun (WGS) entry which is preliminary data.</text>
</comment>
<feature type="coiled-coil region" evidence="1">
    <location>
        <begin position="45"/>
        <end position="72"/>
    </location>
</feature>
<sequence length="194" mass="22407">MTSYFMIVSILIHIITISAIIILNKGYKRLSRQSRKNATNTSEIMDIMKNYLDEIKQENSFLQQELLKSKSNLKAPSKNIAETEKSSSSVEKPEMGTFTNNETKFVVESKLDSERDMKKEHNSQRDQKELEVKQDSFQFFLPKKDVQDDVEVSLQSRIMRLHNDGYTVEEIARSVGCGKTEAELIIKIYEKSNN</sequence>
<dbReference type="RefSeq" id="WP_188382956.1">
    <property type="nucleotide sequence ID" value="NZ_BMEY01000001.1"/>
</dbReference>
<feature type="transmembrane region" description="Helical" evidence="3">
    <location>
        <begin position="6"/>
        <end position="27"/>
    </location>
</feature>
<keyword evidence="3" id="KW-0472">Membrane</keyword>
<evidence type="ECO:0000313" key="4">
    <source>
        <dbReference type="EMBL" id="GGA62786.1"/>
    </source>
</evidence>
<feature type="region of interest" description="Disordered" evidence="2">
    <location>
        <begin position="73"/>
        <end position="96"/>
    </location>
</feature>
<dbReference type="Proteomes" id="UP000613512">
    <property type="component" value="Unassembled WGS sequence"/>
</dbReference>
<evidence type="ECO:0000313" key="5">
    <source>
        <dbReference type="Proteomes" id="UP000613512"/>
    </source>
</evidence>
<reference evidence="4" key="2">
    <citation type="submission" date="2020-09" db="EMBL/GenBank/DDBJ databases">
        <authorList>
            <person name="Sun Q."/>
            <person name="Zhou Y."/>
        </authorList>
    </citation>
    <scope>NUCLEOTIDE SEQUENCE</scope>
    <source>
        <strain evidence="4">CGMCC 1.12408</strain>
    </source>
</reference>